<dbReference type="OrthoDB" id="10264595at2759"/>
<feature type="compositionally biased region" description="Acidic residues" evidence="10">
    <location>
        <begin position="654"/>
        <end position="664"/>
    </location>
</feature>
<keyword evidence="7" id="KW-0472">Membrane</keyword>
<evidence type="ECO:0000313" key="14">
    <source>
        <dbReference type="EMBL" id="EXX71454.1"/>
    </source>
</evidence>
<protein>
    <recommendedName>
        <fullName evidence="3">AP-3 complex subunit delta</fullName>
    </recommendedName>
    <alternativeName>
        <fullName evidence="9">Adaptor-related protein complex 3 subunit delta</fullName>
    </alternativeName>
    <alternativeName>
        <fullName evidence="8">Delta-adaptin 3</fullName>
    </alternativeName>
</protein>
<feature type="region of interest" description="Disordered" evidence="10">
    <location>
        <begin position="678"/>
        <end position="756"/>
    </location>
</feature>
<dbReference type="EMBL" id="JEMT01014877">
    <property type="protein sequence ID" value="EXX73063.1"/>
    <property type="molecule type" value="Genomic_DNA"/>
</dbReference>
<dbReference type="EMBL" id="JEMT01016124">
    <property type="protein sequence ID" value="EXX71451.1"/>
    <property type="molecule type" value="Genomic_DNA"/>
</dbReference>
<comment type="caution">
    <text evidence="12">The sequence shown here is derived from an EMBL/GenBank/DDBJ whole genome shotgun (WGS) entry which is preliminary data.</text>
</comment>
<evidence type="ECO:0000259" key="11">
    <source>
        <dbReference type="SMART" id="SM01354"/>
    </source>
</evidence>
<dbReference type="EMBL" id="JEMT01024043">
    <property type="protein sequence ID" value="EXX63225.1"/>
    <property type="molecule type" value="Genomic_DNA"/>
</dbReference>
<evidence type="ECO:0000256" key="3">
    <source>
        <dbReference type="ARBA" id="ARBA00015717"/>
    </source>
</evidence>
<evidence type="ECO:0000256" key="8">
    <source>
        <dbReference type="ARBA" id="ARBA00076742"/>
    </source>
</evidence>
<feature type="compositionally biased region" description="Basic and acidic residues" evidence="10">
    <location>
        <begin position="711"/>
        <end position="725"/>
    </location>
</feature>
<evidence type="ECO:0000256" key="5">
    <source>
        <dbReference type="ARBA" id="ARBA00022737"/>
    </source>
</evidence>
<feature type="compositionally biased region" description="Basic and acidic residues" evidence="10">
    <location>
        <begin position="879"/>
        <end position="915"/>
    </location>
</feature>
<dbReference type="Gene3D" id="1.25.10.10">
    <property type="entry name" value="Leucine-rich Repeat Variant"/>
    <property type="match status" value="1"/>
</dbReference>
<feature type="compositionally biased region" description="Low complexity" evidence="10">
    <location>
        <begin position="917"/>
        <end position="932"/>
    </location>
</feature>
<feature type="compositionally biased region" description="Basic residues" evidence="10">
    <location>
        <begin position="690"/>
        <end position="699"/>
    </location>
</feature>
<dbReference type="GO" id="GO:0006623">
    <property type="term" value="P:protein targeting to vacuole"/>
    <property type="evidence" value="ECO:0007669"/>
    <property type="project" value="TreeGrafter"/>
</dbReference>
<evidence type="ECO:0000256" key="10">
    <source>
        <dbReference type="SAM" id="MobiDB-lite"/>
    </source>
</evidence>
<dbReference type="STRING" id="1432141.A0A015J8M4"/>
<comment type="subcellular location">
    <subcellularLocation>
        <location evidence="1">Cytoplasmic vesicle</location>
        <location evidence="1">Clathrin-coated vesicle membrane</location>
        <topology evidence="1">Peripheral membrane protein</topology>
        <orientation evidence="1">Cytoplasmic side</orientation>
    </subcellularLocation>
</comment>
<dbReference type="Pfam" id="PF26171">
    <property type="entry name" value="Mu_AP3"/>
    <property type="match status" value="1"/>
</dbReference>
<name>A0A015J8M4_RHIIW</name>
<feature type="domain" description="AP-3 complex subunit delta" evidence="11">
    <location>
        <begin position="706"/>
        <end position="831"/>
    </location>
</feature>
<feature type="compositionally biased region" description="Basic residues" evidence="10">
    <location>
        <begin position="958"/>
        <end position="972"/>
    </location>
</feature>
<evidence type="ECO:0000313" key="13">
    <source>
        <dbReference type="EMBL" id="EXX71451.1"/>
    </source>
</evidence>
<dbReference type="PANTHER" id="PTHR22781:SF12">
    <property type="entry name" value="AP-3 COMPLEX SUBUNIT DELTA-1"/>
    <property type="match status" value="1"/>
</dbReference>
<feature type="compositionally biased region" description="Polar residues" evidence="10">
    <location>
        <begin position="829"/>
        <end position="840"/>
    </location>
</feature>
<dbReference type="AlphaFoldDB" id="A0A015J8M4"/>
<feature type="region of interest" description="Disordered" evidence="10">
    <location>
        <begin position="650"/>
        <end position="669"/>
    </location>
</feature>
<dbReference type="GO" id="GO:0010008">
    <property type="term" value="C:endosome membrane"/>
    <property type="evidence" value="ECO:0007669"/>
    <property type="project" value="TreeGrafter"/>
</dbReference>
<keyword evidence="6" id="KW-0653">Protein transport</keyword>
<sequence length="1252" mass="141381">MFEKTLTDLIRGIRTNKKNEQKYIAACLQEIRQEVKSNDPDVKAVAISKLTYLQMLGYDMSWASFHVVEVMSSAKFLQKRIGYLAATQSFRQDTDVLMLTTNLLKKDLASGNHLEVGVALNGLAHIVTPDLARDLCQDLVSMLNHSRPYVRKKVVLVLYKLFLKFPEALRLSFPRLKEKLDDPDPSVACAVVNVICELARKNPKNYLSLAPQLFSILNTSTNNWMLIKIIKLFGALTPLEPRLAKKLLPPITQHIQTTHAMSLLYECIHTVITGGMLNLGGNSDSLAAMCVNKLRIFLEDTDQNLKYVGLLALAKILPTHPKLVSEHKDIILKCIDDPDISIRLRALDLVVGMVNKKNCTDIVKRLMSHLLPSSNSDPTTSYPPPSTLLEPAYRSDIINRVIYICSQNSYSNITNFEWYIAVLVDLTYVSGVKVGEILTQQIMDVGVRVKSVRQYCVKTMQRLISDANLLENCKLPDSNAEVLYAAAWISGEYCSYLEKPIETIEFLVQPGVTKLSHNVQAVYVHAVLKIYAYWANSLVYNWDDDAKQELIQITAKLKDKIGMFSSCTDLEVQERAYNTREIFSIIHQNLINEENDLKENGYSSQKAPAIITEISPLFFSFELNPVAPKAQKKVPVPEGLDLDAWINEPLPESENNESEEEEESYGYGYGQTFGGSGDLIFSDGNGATVGRRRRRKNGRKNGYESEDNEEIREKRRNERRERIKNDPYYINVDDKSPLKRSRSDGRSDGLSSRKTEEIDVDSIPVVRLTMDDFDFKSKRYSGKSRKSKGSKKENRRSPSPPSIPPVIYTDVGEMPENATLSDDEKDSKSNNIRQSTWNMSEKNKGILDLDYSGVSSVDLSTPLREDEHFPQMAIYLSPEEVRRREEERSRKLLEERRAKMAEEARFNKNKSEKPKSKSGSSKTTTKTSSKSVSKTKEEEPNKKKKVSKKKNTEETNPKKKSKKTSQKKSKKKLVSEQEISETSENIQNMSESNGIKRTTAKTLLDTDDLYISYILHLGTTTEITNEPPTLIADFTIRSNVSNKSLTELSFTFESTSDIQFDNALLEVGELQSEEQREMTIEFRVLGIVGVGLSVTGNLAYSTQSSDEEEPTNHNIPIKLELPLSIFMLNIPKITPEQFKTTVSQTSSFPFSATTLIQLNPSDRTFEQMFQDESIRLTTIATGTHVVEVVSSAITVYGKSVQGYQIAGLAKFFIDESGNDNAKFNIKVELKCTDQAFLDGLIREIDNMFNETI</sequence>
<evidence type="ECO:0000256" key="4">
    <source>
        <dbReference type="ARBA" id="ARBA00022448"/>
    </source>
</evidence>
<dbReference type="GO" id="GO:0030123">
    <property type="term" value="C:AP-3 adaptor complex"/>
    <property type="evidence" value="ECO:0007669"/>
    <property type="project" value="InterPro"/>
</dbReference>
<accession>A0A015J8M4</accession>
<feature type="compositionally biased region" description="Basic and acidic residues" evidence="10">
    <location>
        <begin position="732"/>
        <end position="756"/>
    </location>
</feature>
<dbReference type="FunFam" id="1.25.10.10:FF:000251">
    <property type="entry name" value="AP-3 complex subunit delta"/>
    <property type="match status" value="1"/>
</dbReference>
<comment type="similarity">
    <text evidence="2">Belongs to the adaptor complexes large subunit family.</text>
</comment>
<dbReference type="EMBL" id="JEMT01016124">
    <property type="protein sequence ID" value="EXX71454.1"/>
    <property type="molecule type" value="Genomic_DNA"/>
</dbReference>
<evidence type="ECO:0000256" key="2">
    <source>
        <dbReference type="ARBA" id="ARBA00006613"/>
    </source>
</evidence>
<dbReference type="InterPro" id="IPR016024">
    <property type="entry name" value="ARM-type_fold"/>
</dbReference>
<feature type="region of interest" description="Disordered" evidence="10">
    <location>
        <begin position="861"/>
        <end position="993"/>
    </location>
</feature>
<keyword evidence="4" id="KW-0813">Transport</keyword>
<feature type="region of interest" description="Disordered" evidence="10">
    <location>
        <begin position="779"/>
        <end position="845"/>
    </location>
</feature>
<evidence type="ECO:0000256" key="6">
    <source>
        <dbReference type="ARBA" id="ARBA00022927"/>
    </source>
</evidence>
<feature type="compositionally biased region" description="Polar residues" evidence="10">
    <location>
        <begin position="980"/>
        <end position="993"/>
    </location>
</feature>
<dbReference type="InterPro" id="IPR017105">
    <property type="entry name" value="AP3_complex_dsu"/>
</dbReference>
<evidence type="ECO:0000313" key="15">
    <source>
        <dbReference type="EMBL" id="EXX73063.1"/>
    </source>
</evidence>
<dbReference type="InterPro" id="IPR058898">
    <property type="entry name" value="Mu_AP3"/>
</dbReference>
<feature type="compositionally biased region" description="Basic residues" evidence="10">
    <location>
        <begin position="779"/>
        <end position="789"/>
    </location>
</feature>
<dbReference type="InterPro" id="IPR011989">
    <property type="entry name" value="ARM-like"/>
</dbReference>
<keyword evidence="16" id="KW-1185">Reference proteome</keyword>
<evidence type="ECO:0000313" key="16">
    <source>
        <dbReference type="Proteomes" id="UP000022910"/>
    </source>
</evidence>
<evidence type="ECO:0000313" key="12">
    <source>
        <dbReference type="EMBL" id="EXX63225.1"/>
    </source>
</evidence>
<evidence type="ECO:0000256" key="1">
    <source>
        <dbReference type="ARBA" id="ARBA00004145"/>
    </source>
</evidence>
<dbReference type="InterPro" id="IPR002553">
    <property type="entry name" value="Clathrin/coatomer_adapt-like_N"/>
</dbReference>
<dbReference type="InterPro" id="IPR010474">
    <property type="entry name" value="AP3D_dom_metazoa"/>
</dbReference>
<dbReference type="SMART" id="SM01354">
    <property type="entry name" value="BLVR"/>
    <property type="match status" value="1"/>
</dbReference>
<reference evidence="12 16" key="1">
    <citation type="submission" date="2014-02" db="EMBL/GenBank/DDBJ databases">
        <title>Single nucleus genome sequencing reveals high similarity among nuclei of an endomycorrhizal fungus.</title>
        <authorList>
            <person name="Lin K."/>
            <person name="Geurts R."/>
            <person name="Zhang Z."/>
            <person name="Limpens E."/>
            <person name="Saunders D.G."/>
            <person name="Mu D."/>
            <person name="Pang E."/>
            <person name="Cao H."/>
            <person name="Cha H."/>
            <person name="Lin T."/>
            <person name="Zhou Q."/>
            <person name="Shang Y."/>
            <person name="Li Y."/>
            <person name="Ivanov S."/>
            <person name="Sharma T."/>
            <person name="Velzen R.V."/>
            <person name="Ruijter N.D."/>
            <person name="Aanen D.K."/>
            <person name="Win J."/>
            <person name="Kamoun S."/>
            <person name="Bisseling T."/>
            <person name="Huang S."/>
        </authorList>
    </citation>
    <scope>NUCLEOTIDE SEQUENCE [LARGE SCALE GENOMIC DNA]</scope>
    <source>
        <strain evidence="12">DAOM 197198w</strain>
        <strain evidence="16">DAOM197198w</strain>
    </source>
</reference>
<organism evidence="12 16">
    <name type="scientific">Rhizophagus irregularis (strain DAOM 197198w)</name>
    <name type="common">Glomus intraradices</name>
    <dbReference type="NCBI Taxonomy" id="1432141"/>
    <lineage>
        <taxon>Eukaryota</taxon>
        <taxon>Fungi</taxon>
        <taxon>Fungi incertae sedis</taxon>
        <taxon>Mucoromycota</taxon>
        <taxon>Glomeromycotina</taxon>
        <taxon>Glomeromycetes</taxon>
        <taxon>Glomerales</taxon>
        <taxon>Glomeraceae</taxon>
        <taxon>Rhizophagus</taxon>
    </lineage>
</organism>
<dbReference type="PANTHER" id="PTHR22781">
    <property type="entry name" value="DELTA ADAPTIN-RELATED"/>
    <property type="match status" value="1"/>
</dbReference>
<proteinExistence type="inferred from homology"/>
<dbReference type="Pfam" id="PF01602">
    <property type="entry name" value="Adaptin_N"/>
    <property type="match status" value="1"/>
</dbReference>
<dbReference type="GO" id="GO:0006896">
    <property type="term" value="P:Golgi to vacuole transport"/>
    <property type="evidence" value="ECO:0007669"/>
    <property type="project" value="TreeGrafter"/>
</dbReference>
<dbReference type="SUPFAM" id="SSF48371">
    <property type="entry name" value="ARM repeat"/>
    <property type="match status" value="1"/>
</dbReference>
<dbReference type="GO" id="GO:0030665">
    <property type="term" value="C:clathrin-coated vesicle membrane"/>
    <property type="evidence" value="ECO:0007669"/>
    <property type="project" value="UniProtKB-SubCell"/>
</dbReference>
<dbReference type="SMR" id="A0A015J8M4"/>
<keyword evidence="5" id="KW-0677">Repeat</keyword>
<dbReference type="HOGENOM" id="CLU_001908_0_0_1"/>
<evidence type="ECO:0000256" key="7">
    <source>
        <dbReference type="ARBA" id="ARBA00023136"/>
    </source>
</evidence>
<dbReference type="Proteomes" id="UP000022910">
    <property type="component" value="Unassembled WGS sequence"/>
</dbReference>
<gene>
    <name evidence="15" type="ORF">RirG_063550</name>
    <name evidence="13" type="ORF">RirG_078430</name>
    <name evidence="14" type="ORF">RirG_078460</name>
    <name evidence="12" type="ORF">RirG_154230</name>
</gene>
<evidence type="ECO:0000256" key="9">
    <source>
        <dbReference type="ARBA" id="ARBA00083145"/>
    </source>
</evidence>